<gene>
    <name evidence="1" type="ORF">GUJ93_ZPchr0014g47520</name>
</gene>
<sequence length="73" mass="7682">MTSLIGVIKRGSCLQIDARGGSSGFPSRSYAPENPRPVDARASCRALADERDPPAARVFVLCLCDSDRSAVSG</sequence>
<evidence type="ECO:0000313" key="1">
    <source>
        <dbReference type="EMBL" id="KAG8081815.1"/>
    </source>
</evidence>
<organism evidence="1 2">
    <name type="scientific">Zizania palustris</name>
    <name type="common">Northern wild rice</name>
    <dbReference type="NCBI Taxonomy" id="103762"/>
    <lineage>
        <taxon>Eukaryota</taxon>
        <taxon>Viridiplantae</taxon>
        <taxon>Streptophyta</taxon>
        <taxon>Embryophyta</taxon>
        <taxon>Tracheophyta</taxon>
        <taxon>Spermatophyta</taxon>
        <taxon>Magnoliopsida</taxon>
        <taxon>Liliopsida</taxon>
        <taxon>Poales</taxon>
        <taxon>Poaceae</taxon>
        <taxon>BOP clade</taxon>
        <taxon>Oryzoideae</taxon>
        <taxon>Oryzeae</taxon>
        <taxon>Zizaniinae</taxon>
        <taxon>Zizania</taxon>
    </lineage>
</organism>
<dbReference type="AlphaFoldDB" id="A0A8J5SW72"/>
<accession>A0A8J5SW72</accession>
<name>A0A8J5SW72_ZIZPA</name>
<reference evidence="1" key="2">
    <citation type="submission" date="2021-02" db="EMBL/GenBank/DDBJ databases">
        <authorList>
            <person name="Kimball J.A."/>
            <person name="Haas M.W."/>
            <person name="Macchietto M."/>
            <person name="Kono T."/>
            <person name="Duquette J."/>
            <person name="Shao M."/>
        </authorList>
    </citation>
    <scope>NUCLEOTIDE SEQUENCE</scope>
    <source>
        <tissue evidence="1">Fresh leaf tissue</tissue>
    </source>
</reference>
<comment type="caution">
    <text evidence="1">The sequence shown here is derived from an EMBL/GenBank/DDBJ whole genome shotgun (WGS) entry which is preliminary data.</text>
</comment>
<proteinExistence type="predicted"/>
<dbReference type="Proteomes" id="UP000729402">
    <property type="component" value="Unassembled WGS sequence"/>
</dbReference>
<dbReference type="EMBL" id="JAAALK010000086">
    <property type="protein sequence ID" value="KAG8081815.1"/>
    <property type="molecule type" value="Genomic_DNA"/>
</dbReference>
<evidence type="ECO:0000313" key="2">
    <source>
        <dbReference type="Proteomes" id="UP000729402"/>
    </source>
</evidence>
<protein>
    <submittedName>
        <fullName evidence="1">Uncharacterized protein</fullName>
    </submittedName>
</protein>
<reference evidence="1" key="1">
    <citation type="journal article" date="2021" name="bioRxiv">
        <title>Whole Genome Assembly and Annotation of Northern Wild Rice, Zizania palustris L., Supports a Whole Genome Duplication in the Zizania Genus.</title>
        <authorList>
            <person name="Haas M."/>
            <person name="Kono T."/>
            <person name="Macchietto M."/>
            <person name="Millas R."/>
            <person name="McGilp L."/>
            <person name="Shao M."/>
            <person name="Duquette J."/>
            <person name="Hirsch C.N."/>
            <person name="Kimball J."/>
        </authorList>
    </citation>
    <scope>NUCLEOTIDE SEQUENCE</scope>
    <source>
        <tissue evidence="1">Fresh leaf tissue</tissue>
    </source>
</reference>
<keyword evidence="2" id="KW-1185">Reference proteome</keyword>